<reference evidence="2" key="1">
    <citation type="submission" date="2018-06" db="EMBL/GenBank/DDBJ databases">
        <authorList>
            <person name="Zhirakovskaya E."/>
        </authorList>
    </citation>
    <scope>NUCLEOTIDE SEQUENCE</scope>
</reference>
<dbReference type="EMBL" id="UOFS01000036">
    <property type="protein sequence ID" value="VAW98154.1"/>
    <property type="molecule type" value="Genomic_DNA"/>
</dbReference>
<gene>
    <name evidence="2" type="ORF">MNBD_GAMMA22-1190</name>
</gene>
<sequence length="114" mass="12231">MNFYKVTKTSILLVSGVLLACSPNEQQSSQTSGKNTTITAQENNQQTGNSFQGMIVHIDPASGKFLDTAPADYVAPKKVNNNNSLNVNSGQDSVYQEKQSTTPGGGTYMKMPKP</sequence>
<evidence type="ECO:0000313" key="2">
    <source>
        <dbReference type="EMBL" id="VAW98154.1"/>
    </source>
</evidence>
<organism evidence="2">
    <name type="scientific">hydrothermal vent metagenome</name>
    <dbReference type="NCBI Taxonomy" id="652676"/>
    <lineage>
        <taxon>unclassified sequences</taxon>
        <taxon>metagenomes</taxon>
        <taxon>ecological metagenomes</taxon>
    </lineage>
</organism>
<name>A0A3B1AVZ9_9ZZZZ</name>
<proteinExistence type="predicted"/>
<dbReference type="AlphaFoldDB" id="A0A3B1AVZ9"/>
<feature type="compositionally biased region" description="Low complexity" evidence="1">
    <location>
        <begin position="79"/>
        <end position="89"/>
    </location>
</feature>
<feature type="region of interest" description="Disordered" evidence="1">
    <location>
        <begin position="23"/>
        <end position="48"/>
    </location>
</feature>
<evidence type="ECO:0000256" key="1">
    <source>
        <dbReference type="SAM" id="MobiDB-lite"/>
    </source>
</evidence>
<dbReference type="PROSITE" id="PS51257">
    <property type="entry name" value="PROKAR_LIPOPROTEIN"/>
    <property type="match status" value="1"/>
</dbReference>
<evidence type="ECO:0008006" key="3">
    <source>
        <dbReference type="Google" id="ProtNLM"/>
    </source>
</evidence>
<feature type="compositionally biased region" description="Polar residues" evidence="1">
    <location>
        <begin position="90"/>
        <end position="102"/>
    </location>
</feature>
<protein>
    <recommendedName>
        <fullName evidence="3">Lipoprotein</fullName>
    </recommendedName>
</protein>
<accession>A0A3B1AVZ9</accession>
<feature type="region of interest" description="Disordered" evidence="1">
    <location>
        <begin position="77"/>
        <end position="114"/>
    </location>
</feature>